<dbReference type="Proteomes" id="UP000177515">
    <property type="component" value="Chromosome 1"/>
</dbReference>
<dbReference type="Pfam" id="PF01464">
    <property type="entry name" value="SLT"/>
    <property type="match status" value="1"/>
</dbReference>
<keyword evidence="4" id="KW-1185">Reference proteome</keyword>
<organism evidence="3 4">
    <name type="scientific">Cupriavidus malaysiensis</name>
    <dbReference type="NCBI Taxonomy" id="367825"/>
    <lineage>
        <taxon>Bacteria</taxon>
        <taxon>Pseudomonadati</taxon>
        <taxon>Pseudomonadota</taxon>
        <taxon>Betaproteobacteria</taxon>
        <taxon>Burkholderiales</taxon>
        <taxon>Burkholderiaceae</taxon>
        <taxon>Cupriavidus</taxon>
    </lineage>
</organism>
<dbReference type="SUPFAM" id="SSF53955">
    <property type="entry name" value="Lysozyme-like"/>
    <property type="match status" value="1"/>
</dbReference>
<dbReference type="InterPro" id="IPR023346">
    <property type="entry name" value="Lysozyme-like_dom_sf"/>
</dbReference>
<dbReference type="InterPro" id="IPR000189">
    <property type="entry name" value="Transglyc_AS"/>
</dbReference>
<dbReference type="CDD" id="cd00254">
    <property type="entry name" value="LT-like"/>
    <property type="match status" value="1"/>
</dbReference>
<gene>
    <name evidence="3" type="ORF">BKK80_04560</name>
</gene>
<comment type="similarity">
    <text evidence="1">Belongs to the transglycosylase Slt family.</text>
</comment>
<evidence type="ECO:0000313" key="3">
    <source>
        <dbReference type="EMBL" id="AOZ05179.1"/>
    </source>
</evidence>
<dbReference type="PROSITE" id="PS00922">
    <property type="entry name" value="TRANSGLYCOSYLASE"/>
    <property type="match status" value="1"/>
</dbReference>
<sequence length="170" mass="18002">MREPEPDERLARIVEIGAQSAPRGLAGPPAVATAARIGRLAPIISEAALATAVDPSLLMAVIDVESRGNPRALSPKGATGLMQLMPATGAEHGAADLYDARQNVMAGARHLAMLLKRFGSLPLALAAYNAGSGAVARHGGRIPPYTETQAYVPMVMERYAFYDRMNLRAR</sequence>
<dbReference type="RefSeq" id="WP_071037482.1">
    <property type="nucleotide sequence ID" value="NZ_CP017754.1"/>
</dbReference>
<dbReference type="PANTHER" id="PTHR37423">
    <property type="entry name" value="SOLUBLE LYTIC MUREIN TRANSGLYCOSYLASE-RELATED"/>
    <property type="match status" value="1"/>
</dbReference>
<evidence type="ECO:0000259" key="2">
    <source>
        <dbReference type="Pfam" id="PF01464"/>
    </source>
</evidence>
<dbReference type="Gene3D" id="1.10.530.10">
    <property type="match status" value="1"/>
</dbReference>
<evidence type="ECO:0000313" key="4">
    <source>
        <dbReference type="Proteomes" id="UP000177515"/>
    </source>
</evidence>
<dbReference type="PANTHER" id="PTHR37423:SF2">
    <property type="entry name" value="MEMBRANE-BOUND LYTIC MUREIN TRANSGLYCOSYLASE C"/>
    <property type="match status" value="1"/>
</dbReference>
<evidence type="ECO:0000256" key="1">
    <source>
        <dbReference type="ARBA" id="ARBA00007734"/>
    </source>
</evidence>
<proteinExistence type="inferred from homology"/>
<dbReference type="EMBL" id="CP017754">
    <property type="protein sequence ID" value="AOZ05179.1"/>
    <property type="molecule type" value="Genomic_DNA"/>
</dbReference>
<accession>A0ABN4TM83</accession>
<reference evidence="3 4" key="1">
    <citation type="submission" date="2016-10" db="EMBL/GenBank/DDBJ databases">
        <title>Complete genome sequences of three Cupriavidus strains isolated from various Malaysian environments.</title>
        <authorList>
            <person name="Abdullah A.A.-A."/>
            <person name="Shafie N.A.H."/>
            <person name="Lau N.S."/>
        </authorList>
    </citation>
    <scope>NUCLEOTIDE SEQUENCE [LARGE SCALE GENOMIC DNA]</scope>
    <source>
        <strain evidence="3 4">USMAA1020</strain>
    </source>
</reference>
<name>A0ABN4TM83_9BURK</name>
<protein>
    <recommendedName>
        <fullName evidence="2">Transglycosylase SLT domain-containing protein</fullName>
    </recommendedName>
</protein>
<feature type="domain" description="Transglycosylase SLT" evidence="2">
    <location>
        <begin position="44"/>
        <end position="139"/>
    </location>
</feature>
<dbReference type="InterPro" id="IPR008258">
    <property type="entry name" value="Transglycosylase_SLT_dom_1"/>
</dbReference>